<evidence type="ECO:0000313" key="2">
    <source>
        <dbReference type="Proteomes" id="UP001157353"/>
    </source>
</evidence>
<protein>
    <recommendedName>
        <fullName evidence="3">DUF3800 domain-containing protein</fullName>
    </recommendedName>
</protein>
<organism evidence="1 2">
    <name type="scientific">Psychromonas marina</name>
    <dbReference type="NCBI Taxonomy" id="88364"/>
    <lineage>
        <taxon>Bacteria</taxon>
        <taxon>Pseudomonadati</taxon>
        <taxon>Pseudomonadota</taxon>
        <taxon>Gammaproteobacteria</taxon>
        <taxon>Alteromonadales</taxon>
        <taxon>Psychromonadaceae</taxon>
        <taxon>Psychromonas</taxon>
    </lineage>
</organism>
<accession>A0ABQ6E1U1</accession>
<dbReference type="Pfam" id="PF12686">
    <property type="entry name" value="DUF3800"/>
    <property type="match status" value="1"/>
</dbReference>
<evidence type="ECO:0000313" key="1">
    <source>
        <dbReference type="EMBL" id="GLS91364.1"/>
    </source>
</evidence>
<proteinExistence type="predicted"/>
<keyword evidence="2" id="KW-1185">Reference proteome</keyword>
<dbReference type="Proteomes" id="UP001157353">
    <property type="component" value="Unassembled WGS sequence"/>
</dbReference>
<name>A0ABQ6E1U1_9GAMM</name>
<comment type="caution">
    <text evidence="1">The sequence shown here is derived from an EMBL/GenBank/DDBJ whole genome shotgun (WGS) entry which is preliminary data.</text>
</comment>
<dbReference type="EMBL" id="BSPQ01000013">
    <property type="protein sequence ID" value="GLS91364.1"/>
    <property type="molecule type" value="Genomic_DNA"/>
</dbReference>
<sequence>MDYLVFGDESGTTGSDCCYSIGLLCVPMDKIEEFESHVQKLKSQRGIVGELKWKKIKNSSGQANICVDILSMVLKTACCFHSIIVEKSIYNNWRINRERAFYQTYTYLLKNTAKQVNSPLKVMIDYKCDKYKKNDEVIGIVANNMLSQIGKDKTISDVKMHDSKAHAGLQVVDILTGAVNSGYMKYLNKNITLSKAKEASFIKMAEMLGWDKLHYDTYPNKDFNIWHFPIENKANPATKTIVPNFSISPVQDNEI</sequence>
<reference evidence="2" key="1">
    <citation type="journal article" date="2019" name="Int. J. Syst. Evol. Microbiol.">
        <title>The Global Catalogue of Microorganisms (GCM) 10K type strain sequencing project: providing services to taxonomists for standard genome sequencing and annotation.</title>
        <authorList>
            <consortium name="The Broad Institute Genomics Platform"/>
            <consortium name="The Broad Institute Genome Sequencing Center for Infectious Disease"/>
            <person name="Wu L."/>
            <person name="Ma J."/>
        </authorList>
    </citation>
    <scope>NUCLEOTIDE SEQUENCE [LARGE SCALE GENOMIC DNA]</scope>
    <source>
        <strain evidence="2">NBRC 103166</strain>
    </source>
</reference>
<dbReference type="RefSeq" id="WP_284204480.1">
    <property type="nucleotide sequence ID" value="NZ_BSPQ01000013.1"/>
</dbReference>
<gene>
    <name evidence="1" type="ORF">GCM10007916_24330</name>
</gene>
<evidence type="ECO:0008006" key="3">
    <source>
        <dbReference type="Google" id="ProtNLM"/>
    </source>
</evidence>
<dbReference type="InterPro" id="IPR024524">
    <property type="entry name" value="DUF3800"/>
</dbReference>